<feature type="compositionally biased region" description="Basic and acidic residues" evidence="1">
    <location>
        <begin position="195"/>
        <end position="205"/>
    </location>
</feature>
<dbReference type="EMBL" id="JAEFCI010003440">
    <property type="protein sequence ID" value="KAG5461574.1"/>
    <property type="molecule type" value="Genomic_DNA"/>
</dbReference>
<evidence type="ECO:0000313" key="3">
    <source>
        <dbReference type="Proteomes" id="UP000673691"/>
    </source>
</evidence>
<reference evidence="2 3" key="1">
    <citation type="journal article" name="Sci. Rep.">
        <title>Genome-scale phylogenetic analyses confirm Olpidium as the closest living zoosporic fungus to the non-flagellated, terrestrial fungi.</title>
        <authorList>
            <person name="Chang Y."/>
            <person name="Rochon D."/>
            <person name="Sekimoto S."/>
            <person name="Wang Y."/>
            <person name="Chovatia M."/>
            <person name="Sandor L."/>
            <person name="Salamov A."/>
            <person name="Grigoriev I.V."/>
            <person name="Stajich J.E."/>
            <person name="Spatafora J.W."/>
        </authorList>
    </citation>
    <scope>NUCLEOTIDE SEQUENCE [LARGE SCALE GENOMIC DNA]</scope>
    <source>
        <strain evidence="2">S191</strain>
    </source>
</reference>
<keyword evidence="3" id="KW-1185">Reference proteome</keyword>
<dbReference type="Proteomes" id="UP000673691">
    <property type="component" value="Unassembled WGS sequence"/>
</dbReference>
<gene>
    <name evidence="2" type="ORF">BJ554DRAFT_6212</name>
</gene>
<dbReference type="AlphaFoldDB" id="A0A8H8DK61"/>
<feature type="region of interest" description="Disordered" evidence="1">
    <location>
        <begin position="178"/>
        <end position="205"/>
    </location>
</feature>
<organism evidence="2 3">
    <name type="scientific">Olpidium bornovanus</name>
    <dbReference type="NCBI Taxonomy" id="278681"/>
    <lineage>
        <taxon>Eukaryota</taxon>
        <taxon>Fungi</taxon>
        <taxon>Fungi incertae sedis</taxon>
        <taxon>Olpidiomycota</taxon>
        <taxon>Olpidiomycotina</taxon>
        <taxon>Olpidiomycetes</taxon>
        <taxon>Olpidiales</taxon>
        <taxon>Olpidiaceae</taxon>
        <taxon>Olpidium</taxon>
    </lineage>
</organism>
<evidence type="ECO:0000256" key="1">
    <source>
        <dbReference type="SAM" id="MobiDB-lite"/>
    </source>
</evidence>
<name>A0A8H8DK61_9FUNG</name>
<evidence type="ECO:0000313" key="2">
    <source>
        <dbReference type="EMBL" id="KAG5461574.1"/>
    </source>
</evidence>
<comment type="caution">
    <text evidence="2">The sequence shown here is derived from an EMBL/GenBank/DDBJ whole genome shotgun (WGS) entry which is preliminary data.</text>
</comment>
<accession>A0A8H8DK61</accession>
<protein>
    <submittedName>
        <fullName evidence="2">Uncharacterized protein</fullName>
    </submittedName>
</protein>
<proteinExistence type="predicted"/>
<feature type="non-terminal residue" evidence="2">
    <location>
        <position position="1"/>
    </location>
</feature>
<sequence length="276" mass="29220">EPRAVLRKILNNRAGERVPGSEEVADHLLHGHELRQAVRGRRARELAGVARHGLLEGSLAAVQALLREVAPELLRDDVHARGVGHVRHKSRVVDVAGGRGTDWAGSFCVFVERGDDAACRAAVWPRVTRRKELSADALPRRLGAGSFPSPFPSIASGCADVAAVCVFFTVRRLAAGASSSTKASGRQTETPDTGASHENHHDHQPRRLEGLPRFLLCGCDEDVLLVLMAAGDGSKDGGGTAALNSAPVIGKSPAPLVSVPVWPGRPLDELDSPPVC</sequence>